<comment type="caution">
    <text evidence="2">The sequence shown here is derived from an EMBL/GenBank/DDBJ whole genome shotgun (WGS) entry which is preliminary data.</text>
</comment>
<evidence type="ECO:0000313" key="2">
    <source>
        <dbReference type="EMBL" id="MBD8037099.1"/>
    </source>
</evidence>
<name>A0ABR8XYS1_9BACL</name>
<dbReference type="RefSeq" id="WP_191700171.1">
    <property type="nucleotide sequence ID" value="NZ_JACSPZ010000004.1"/>
</dbReference>
<gene>
    <name evidence="2" type="ORF">H9635_10110</name>
</gene>
<keyword evidence="3" id="KW-1185">Reference proteome</keyword>
<proteinExistence type="predicted"/>
<evidence type="ECO:0000259" key="1">
    <source>
        <dbReference type="Pfam" id="PF04233"/>
    </source>
</evidence>
<dbReference type="Proteomes" id="UP000619101">
    <property type="component" value="Unassembled WGS sequence"/>
</dbReference>
<dbReference type="NCBIfam" id="TIGR01641">
    <property type="entry name" value="phageSPP1_gp7"/>
    <property type="match status" value="1"/>
</dbReference>
<dbReference type="Pfam" id="PF04233">
    <property type="entry name" value="Phage_Mu_F"/>
    <property type="match status" value="1"/>
</dbReference>
<reference evidence="2 3" key="1">
    <citation type="submission" date="2020-08" db="EMBL/GenBank/DDBJ databases">
        <title>A Genomic Blueprint of the Chicken Gut Microbiome.</title>
        <authorList>
            <person name="Gilroy R."/>
            <person name="Ravi A."/>
            <person name="Getino M."/>
            <person name="Pursley I."/>
            <person name="Horton D.L."/>
            <person name="Alikhan N.-F."/>
            <person name="Baker D."/>
            <person name="Gharbi K."/>
            <person name="Hall N."/>
            <person name="Watson M."/>
            <person name="Adriaenssens E.M."/>
            <person name="Foster-Nyarko E."/>
            <person name="Jarju S."/>
            <person name="Secka A."/>
            <person name="Antonio M."/>
            <person name="Oren A."/>
            <person name="Chaudhuri R."/>
            <person name="La Ragione R.M."/>
            <person name="Hildebrand F."/>
            <person name="Pallen M.J."/>
        </authorList>
    </citation>
    <scope>NUCLEOTIDE SEQUENCE [LARGE SCALE GENOMIC DNA]</scope>
    <source>
        <strain evidence="2 3">A46</strain>
    </source>
</reference>
<protein>
    <submittedName>
        <fullName evidence="2">Minor capsid protein</fullName>
    </submittedName>
</protein>
<sequence>MAKKPRNYWRQRFEALEDAQHKRSIFYYADLEKAYIQTMNSLEADILRWYERFAKSEGIPLDEAKQLLKTQELKEFKWSVDDYIKYGQKNAINQQWMKQLENASSRVHISRLESLKLQLQHHVEKLYGDQIEGFERLMKDVYQNQYYQTVFEVQKAFNVGFAFQALDEGKLAKIISKPWTADNLTFSAKIWRDRGQLIDTLHKELTLSIAKGESPQRLISVIQKKMNTSRSSAARLVLTEQAFFSATASKDAFSELDVERYEIIATLDSKTSDLCQSMDGKIFKLSDFEPGVTANPFHPRCRTTTAPYFEDDYSQRIARKKNGEVYYISSNIKYLEWKERFVA</sequence>
<organism evidence="2 3">
    <name type="scientific">Solibacillus faecavium</name>
    <dbReference type="NCBI Taxonomy" id="2762221"/>
    <lineage>
        <taxon>Bacteria</taxon>
        <taxon>Bacillati</taxon>
        <taxon>Bacillota</taxon>
        <taxon>Bacilli</taxon>
        <taxon>Bacillales</taxon>
        <taxon>Caryophanaceae</taxon>
        <taxon>Solibacillus</taxon>
    </lineage>
</organism>
<dbReference type="EMBL" id="JACSPZ010000004">
    <property type="protein sequence ID" value="MBD8037099.1"/>
    <property type="molecule type" value="Genomic_DNA"/>
</dbReference>
<evidence type="ECO:0000313" key="3">
    <source>
        <dbReference type="Proteomes" id="UP000619101"/>
    </source>
</evidence>
<accession>A0ABR8XYS1</accession>
<feature type="domain" description="Phage head morphogenesis" evidence="1">
    <location>
        <begin position="200"/>
        <end position="305"/>
    </location>
</feature>
<dbReference type="InterPro" id="IPR006528">
    <property type="entry name" value="Phage_head_morphogenesis_dom"/>
</dbReference>